<comment type="catalytic activity">
    <reaction evidence="9">
        <text>Release of signal peptides from bacterial membrane prolipoproteins. Hydrolyzes -Xaa-Yaa-Zaa-|-(S,diacylglyceryl)Cys-, in which Xaa is hydrophobic (preferably Leu), and Yaa (Ala or Ser) and Zaa (Gly or Ala) have small, neutral side chains.</text>
        <dbReference type="EC" id="3.4.23.36"/>
    </reaction>
</comment>
<comment type="similarity">
    <text evidence="1 9 10">Belongs to the peptidase A8 family.</text>
</comment>
<feature type="transmembrane region" description="Helical" evidence="9">
    <location>
        <begin position="32"/>
        <end position="51"/>
    </location>
</feature>
<keyword evidence="8 9" id="KW-0472">Membrane</keyword>
<evidence type="ECO:0000256" key="5">
    <source>
        <dbReference type="ARBA" id="ARBA00022750"/>
    </source>
</evidence>
<dbReference type="PRINTS" id="PR00781">
    <property type="entry name" value="LIPOSIGPTASE"/>
</dbReference>
<comment type="subcellular location">
    <subcellularLocation>
        <location evidence="9">Cell membrane</location>
        <topology evidence="9">Multi-pass membrane protein</topology>
    </subcellularLocation>
</comment>
<gene>
    <name evidence="9 11" type="primary">lspA</name>
    <name evidence="11" type="ORF">PYS61_03560</name>
</gene>
<reference evidence="11 12" key="1">
    <citation type="submission" date="2023-02" db="EMBL/GenBank/DDBJ databases">
        <title>Novel Oscillospiraceae bacterial genomes.</title>
        <authorList>
            <person name="Srinivasan S."/>
            <person name="Austin M.N."/>
            <person name="Fiedler T.L."/>
            <person name="Strenk S.M."/>
            <person name="Agnew K.J."/>
            <person name="Nagana Gowda G.A."/>
            <person name="Raftery D."/>
            <person name="Beamer M.A."/>
            <person name="Achilles S.L."/>
            <person name="Wiesenfeld H.C."/>
            <person name="Fredricks D.N."/>
            <person name="Hillier S.L."/>
        </authorList>
    </citation>
    <scope>NUCLEOTIDE SEQUENCE [LARGE SCALE GENOMIC DNA]</scope>
    <source>
        <strain evidence="11 12">CHIC02 1186E3-8</strain>
    </source>
</reference>
<evidence type="ECO:0000313" key="11">
    <source>
        <dbReference type="EMBL" id="WEG36214.1"/>
    </source>
</evidence>
<organism evidence="11 12">
    <name type="scientific">Amygdalobacter indicium</name>
    <dbReference type="NCBI Taxonomy" id="3029272"/>
    <lineage>
        <taxon>Bacteria</taxon>
        <taxon>Bacillati</taxon>
        <taxon>Bacillota</taxon>
        <taxon>Clostridia</taxon>
        <taxon>Eubacteriales</taxon>
        <taxon>Oscillospiraceae</taxon>
        <taxon>Amygdalobacter</taxon>
    </lineage>
</organism>
<feature type="transmembrane region" description="Helical" evidence="9">
    <location>
        <begin position="57"/>
        <end position="78"/>
    </location>
</feature>
<evidence type="ECO:0000256" key="10">
    <source>
        <dbReference type="RuleBase" id="RU004181"/>
    </source>
</evidence>
<name>A0ABY8C8E8_9FIRM</name>
<evidence type="ECO:0000256" key="3">
    <source>
        <dbReference type="ARBA" id="ARBA00022670"/>
    </source>
</evidence>
<evidence type="ECO:0000256" key="1">
    <source>
        <dbReference type="ARBA" id="ARBA00006139"/>
    </source>
</evidence>
<keyword evidence="12" id="KW-1185">Reference proteome</keyword>
<evidence type="ECO:0000256" key="4">
    <source>
        <dbReference type="ARBA" id="ARBA00022692"/>
    </source>
</evidence>
<keyword evidence="4 9" id="KW-0812">Transmembrane</keyword>
<evidence type="ECO:0000256" key="6">
    <source>
        <dbReference type="ARBA" id="ARBA00022801"/>
    </source>
</evidence>
<proteinExistence type="inferred from homology"/>
<dbReference type="GO" id="GO:0004190">
    <property type="term" value="F:aspartic-type endopeptidase activity"/>
    <property type="evidence" value="ECO:0007669"/>
    <property type="project" value="UniProtKB-EC"/>
</dbReference>
<evidence type="ECO:0000256" key="9">
    <source>
        <dbReference type="HAMAP-Rule" id="MF_00161"/>
    </source>
</evidence>
<dbReference type="EC" id="3.4.23.36" evidence="9"/>
<protein>
    <recommendedName>
        <fullName evidence="9">Lipoprotein signal peptidase</fullName>
        <ecNumber evidence="9">3.4.23.36</ecNumber>
    </recommendedName>
    <alternativeName>
        <fullName evidence="9">Prolipoprotein signal peptidase</fullName>
    </alternativeName>
    <alternativeName>
        <fullName evidence="9">Signal peptidase II</fullName>
        <shortName evidence="9">SPase II</shortName>
    </alternativeName>
</protein>
<dbReference type="Proteomes" id="UP001220478">
    <property type="component" value="Chromosome"/>
</dbReference>
<keyword evidence="7 9" id="KW-1133">Transmembrane helix</keyword>
<keyword evidence="6 9" id="KW-0378">Hydrolase</keyword>
<feature type="transmembrane region" description="Helical" evidence="9">
    <location>
        <begin position="134"/>
        <end position="153"/>
    </location>
</feature>
<feature type="active site" evidence="9">
    <location>
        <position position="132"/>
    </location>
</feature>
<accession>A0ABY8C8E8</accession>
<dbReference type="Pfam" id="PF01252">
    <property type="entry name" value="Peptidase_A8"/>
    <property type="match status" value="1"/>
</dbReference>
<evidence type="ECO:0000256" key="8">
    <source>
        <dbReference type="ARBA" id="ARBA00023136"/>
    </source>
</evidence>
<comment type="function">
    <text evidence="9">This protein specifically catalyzes the removal of signal peptides from prolipoproteins.</text>
</comment>
<evidence type="ECO:0000256" key="7">
    <source>
        <dbReference type="ARBA" id="ARBA00022989"/>
    </source>
</evidence>
<keyword evidence="2 9" id="KW-1003">Cell membrane</keyword>
<dbReference type="PANTHER" id="PTHR33695">
    <property type="entry name" value="LIPOPROTEIN SIGNAL PEPTIDASE"/>
    <property type="match status" value="1"/>
</dbReference>
<dbReference type="PANTHER" id="PTHR33695:SF1">
    <property type="entry name" value="LIPOPROTEIN SIGNAL PEPTIDASE"/>
    <property type="match status" value="1"/>
</dbReference>
<feature type="active site" evidence="9">
    <location>
        <position position="114"/>
    </location>
</feature>
<feature type="transmembrane region" description="Helical" evidence="9">
    <location>
        <begin position="90"/>
        <end position="109"/>
    </location>
</feature>
<sequence>MVYPIIVILLVVIDQMLKYNFWHYLEINGDLVIFPWLNLSLAFNTGAAWSFLADTNFGIYLLSFCSLFCSAALACYFYCFRRQLDVPAKLGLALIIAGSLGNLCDRVYLRKVVDFVDFHLGDWHFPTFNGADSYITLGILLLLLLLLTGRLHLPLLYENKKLTGETDGRNK</sequence>
<dbReference type="InterPro" id="IPR001872">
    <property type="entry name" value="Peptidase_A8"/>
</dbReference>
<dbReference type="HAMAP" id="MF_00161">
    <property type="entry name" value="LspA"/>
    <property type="match status" value="1"/>
</dbReference>
<dbReference type="NCBIfam" id="TIGR00077">
    <property type="entry name" value="lspA"/>
    <property type="match status" value="1"/>
</dbReference>
<evidence type="ECO:0000313" key="12">
    <source>
        <dbReference type="Proteomes" id="UP001220478"/>
    </source>
</evidence>
<evidence type="ECO:0000256" key="2">
    <source>
        <dbReference type="ARBA" id="ARBA00022475"/>
    </source>
</evidence>
<keyword evidence="3 9" id="KW-0645">Protease</keyword>
<dbReference type="EMBL" id="CP118868">
    <property type="protein sequence ID" value="WEG36214.1"/>
    <property type="molecule type" value="Genomic_DNA"/>
</dbReference>
<dbReference type="RefSeq" id="WP_315572252.1">
    <property type="nucleotide sequence ID" value="NZ_CP118868.1"/>
</dbReference>
<keyword evidence="5 9" id="KW-0064">Aspartyl protease</keyword>
<comment type="pathway">
    <text evidence="9">Protein modification; lipoprotein biosynthesis (signal peptide cleavage).</text>
</comment>